<dbReference type="PANTHER" id="PTHR42788:SF19">
    <property type="entry name" value="ALIPHATIC SULFONATES IMPORT ATP-BINDING PROTEIN SSUB 2"/>
    <property type="match status" value="1"/>
</dbReference>
<gene>
    <name evidence="5" type="ORF">U7230_14915</name>
</gene>
<evidence type="ECO:0000313" key="5">
    <source>
        <dbReference type="EMBL" id="WRP17350.1"/>
    </source>
</evidence>
<dbReference type="EMBL" id="CP141615">
    <property type="protein sequence ID" value="WRP17350.1"/>
    <property type="molecule type" value="Genomic_DNA"/>
</dbReference>
<evidence type="ECO:0000259" key="4">
    <source>
        <dbReference type="PROSITE" id="PS50893"/>
    </source>
</evidence>
<dbReference type="Proteomes" id="UP001332192">
    <property type="component" value="Chromosome"/>
</dbReference>
<accession>A0ABZ1BX16</accession>
<dbReference type="PROSITE" id="PS00211">
    <property type="entry name" value="ABC_TRANSPORTER_1"/>
    <property type="match status" value="1"/>
</dbReference>
<dbReference type="GO" id="GO:0005524">
    <property type="term" value="F:ATP binding"/>
    <property type="evidence" value="ECO:0007669"/>
    <property type="project" value="UniProtKB-KW"/>
</dbReference>
<dbReference type="InterPro" id="IPR017871">
    <property type="entry name" value="ABC_transporter-like_CS"/>
</dbReference>
<evidence type="ECO:0000256" key="3">
    <source>
        <dbReference type="ARBA" id="ARBA00022840"/>
    </source>
</evidence>
<keyword evidence="2" id="KW-0547">Nucleotide-binding</keyword>
<evidence type="ECO:0000313" key="6">
    <source>
        <dbReference type="Proteomes" id="UP001332192"/>
    </source>
</evidence>
<feature type="domain" description="ABC transporter" evidence="4">
    <location>
        <begin position="4"/>
        <end position="227"/>
    </location>
</feature>
<keyword evidence="6" id="KW-1185">Reference proteome</keyword>
<dbReference type="InterPro" id="IPR027417">
    <property type="entry name" value="P-loop_NTPase"/>
</dbReference>
<name>A0ABZ1BX16_9FIRM</name>
<keyword evidence="1" id="KW-0813">Transport</keyword>
<reference evidence="5 6" key="1">
    <citation type="journal article" date="2024" name="Front. Microbiol.">
        <title>Novel thermophilic genera Geochorda gen. nov. and Carboxydochorda gen. nov. from the deep terrestrial subsurface reveal the ecophysiological diversity in the class Limnochordia.</title>
        <authorList>
            <person name="Karnachuk O.V."/>
            <person name="Lukina A.P."/>
            <person name="Avakyan M.R."/>
            <person name="Kadnikov V.V."/>
            <person name="Begmatov S."/>
            <person name="Beletsky A.V."/>
            <person name="Vlasova K.G."/>
            <person name="Novikov A.A."/>
            <person name="Shcherbakova V.A."/>
            <person name="Mardanov A.V."/>
            <person name="Ravin N.V."/>
        </authorList>
    </citation>
    <scope>NUCLEOTIDE SEQUENCE [LARGE SCALE GENOMIC DNA]</scope>
    <source>
        <strain evidence="5 6">L945</strain>
    </source>
</reference>
<dbReference type="PANTHER" id="PTHR42788">
    <property type="entry name" value="TAURINE IMPORT ATP-BINDING PROTEIN-RELATED"/>
    <property type="match status" value="1"/>
</dbReference>
<dbReference type="Pfam" id="PF00005">
    <property type="entry name" value="ABC_tran"/>
    <property type="match status" value="1"/>
</dbReference>
<dbReference type="InterPro" id="IPR050166">
    <property type="entry name" value="ABC_transporter_ATP-bind"/>
</dbReference>
<dbReference type="InterPro" id="IPR003439">
    <property type="entry name" value="ABC_transporter-like_ATP-bd"/>
</dbReference>
<protein>
    <submittedName>
        <fullName evidence="5">ABC transporter ATP-binding protein</fullName>
    </submittedName>
</protein>
<proteinExistence type="predicted"/>
<organism evidence="5 6">
    <name type="scientific">Carboxydichorda subterranea</name>
    <dbReference type="NCBI Taxonomy" id="3109565"/>
    <lineage>
        <taxon>Bacteria</taxon>
        <taxon>Bacillati</taxon>
        <taxon>Bacillota</taxon>
        <taxon>Limnochordia</taxon>
        <taxon>Limnochordales</taxon>
        <taxon>Geochordaceae</taxon>
        <taxon>Carboxydichorda</taxon>
    </lineage>
</organism>
<dbReference type="PROSITE" id="PS50893">
    <property type="entry name" value="ABC_TRANSPORTER_2"/>
    <property type="match status" value="1"/>
</dbReference>
<evidence type="ECO:0000256" key="1">
    <source>
        <dbReference type="ARBA" id="ARBA00022448"/>
    </source>
</evidence>
<sequence length="247" mass="28297">MDFIEIAHLFKEFPNGEAGWRPVLWDLSLSVRRGEFAVLLGPSGCGKTTLLHLIAGLDRHYRGSLTRQPGRIAFVFQEPRLLPWLTVEQNLRLVCSRERPASIAPQVESWLRRVGLERWGRAYPHQLSVGMQQRAALARAFVIRPDLLLLDEPFSALDEVTAEQVADRTLQLWLSERPTVLMVTHRVEEAVFFADRVWILTPSPATVHARIDITLPRPRSRTHPEYWQEVARVRHAVHDACTRPATL</sequence>
<dbReference type="SUPFAM" id="SSF52540">
    <property type="entry name" value="P-loop containing nucleoside triphosphate hydrolases"/>
    <property type="match status" value="1"/>
</dbReference>
<dbReference type="RefSeq" id="WP_324716621.1">
    <property type="nucleotide sequence ID" value="NZ_CP141615.1"/>
</dbReference>
<keyword evidence="3 5" id="KW-0067">ATP-binding</keyword>
<evidence type="ECO:0000256" key="2">
    <source>
        <dbReference type="ARBA" id="ARBA00022741"/>
    </source>
</evidence>
<dbReference type="Gene3D" id="3.40.50.300">
    <property type="entry name" value="P-loop containing nucleotide triphosphate hydrolases"/>
    <property type="match status" value="1"/>
</dbReference>
<dbReference type="SMART" id="SM00382">
    <property type="entry name" value="AAA"/>
    <property type="match status" value="1"/>
</dbReference>
<dbReference type="InterPro" id="IPR003593">
    <property type="entry name" value="AAA+_ATPase"/>
</dbReference>